<dbReference type="InterPro" id="IPR011889">
    <property type="entry name" value="Liste_lipo_26"/>
</dbReference>
<evidence type="ECO:0000313" key="2">
    <source>
        <dbReference type="Proteomes" id="UP000050872"/>
    </source>
</evidence>
<dbReference type="Pfam" id="PF03382">
    <property type="entry name" value="DUF285"/>
    <property type="match status" value="3"/>
</dbReference>
<dbReference type="NCBIfam" id="TIGR02167">
    <property type="entry name" value="Liste_lipo_26"/>
    <property type="match status" value="9"/>
</dbReference>
<reference evidence="1 2" key="1">
    <citation type="journal article" date="2015" name="Genome Announc.">
        <title>Expanding the biotechnology potential of lactobacilli through comparative genomics of 213 strains and associated genera.</title>
        <authorList>
            <person name="Sun Z."/>
            <person name="Harris H.M."/>
            <person name="McCann A."/>
            <person name="Guo C."/>
            <person name="Argimon S."/>
            <person name="Zhang W."/>
            <person name="Yang X."/>
            <person name="Jeffery I.B."/>
            <person name="Cooney J.C."/>
            <person name="Kagawa T.F."/>
            <person name="Liu W."/>
            <person name="Song Y."/>
            <person name="Salvetti E."/>
            <person name="Wrobel A."/>
            <person name="Rasinkangas P."/>
            <person name="Parkhill J."/>
            <person name="Rea M.C."/>
            <person name="O'Sullivan O."/>
            <person name="Ritari J."/>
            <person name="Douillard F.P."/>
            <person name="Paul Ross R."/>
            <person name="Yang R."/>
            <person name="Briner A.E."/>
            <person name="Felis G.E."/>
            <person name="de Vos W.M."/>
            <person name="Barrangou R."/>
            <person name="Klaenhammer T.R."/>
            <person name="Caufield P.W."/>
            <person name="Cui Y."/>
            <person name="Zhang H."/>
            <person name="O'Toole P.W."/>
        </authorList>
    </citation>
    <scope>NUCLEOTIDE SEQUENCE [LARGE SCALE GENOMIC DNA]</scope>
    <source>
        <strain evidence="1 2">DSM 14500</strain>
    </source>
</reference>
<dbReference type="InterPro" id="IPR005046">
    <property type="entry name" value="DUF285"/>
</dbReference>
<dbReference type="EMBL" id="AZEZ01000092">
    <property type="protein sequence ID" value="KRL43144.1"/>
    <property type="molecule type" value="Genomic_DNA"/>
</dbReference>
<dbReference type="PATRIC" id="fig|1423770.3.peg.1154"/>
<keyword evidence="2" id="KW-1185">Reference proteome</keyword>
<comment type="caution">
    <text evidence="1">The sequence shown here is derived from an EMBL/GenBank/DDBJ whole genome shotgun (WGS) entry which is preliminary data.</text>
</comment>
<organism evidence="1 2">
    <name type="scientific">Companilactobacillus mindensis DSM 14500</name>
    <dbReference type="NCBI Taxonomy" id="1423770"/>
    <lineage>
        <taxon>Bacteria</taxon>
        <taxon>Bacillati</taxon>
        <taxon>Bacillota</taxon>
        <taxon>Bacilli</taxon>
        <taxon>Lactobacillales</taxon>
        <taxon>Lactobacillaceae</taxon>
        <taxon>Companilactobacillus</taxon>
    </lineage>
</organism>
<dbReference type="Proteomes" id="UP000050872">
    <property type="component" value="Unassembled WGS sequence"/>
</dbReference>
<evidence type="ECO:0000313" key="1">
    <source>
        <dbReference type="EMBL" id="KRL43144.1"/>
    </source>
</evidence>
<name>A0A0R1QQF5_9LACO</name>
<dbReference type="Gene3D" id="3.80.10.10">
    <property type="entry name" value="Ribonuclease Inhibitor"/>
    <property type="match status" value="3"/>
</dbReference>
<sequence length="850" mass="93662">MLASLKTTTVKAEIVDDAQQMLNQNAVNTMKSSLTANSNTIMPLAVSNSSITHSGTDGTADWDIDSNGKLTIHAGVLNYGQGNWSPYADSITSVYVEPGVAPYSEYFSAKESNGVFSNLPNVVTIDVTNLDVSKVRVLSSFFEEDRKLTQIIGLDKWDTSKCETTEDMFKSNTALTSLDLTNFNTANLKNAREMFEYCSSLEQLDVSNFDTSNLTNMGQMFVNVSGKIIGLNDFDTSKVTTLSGTFNGTDFTKTNPDDIKDWDVSNVTTMSSLFQNCKFSSLDLSKWNLKSVTTMTSMFASDENIDQVKNIADWDVSNVTDMQSMFSGVKDSSLSVVENWDVSNVTNMTSMFENCVNLESLDLSNWNTKSLVWLTKMFNLDKLLNEDNLKGYQTLITNRVTSISWMFASTGFTEIDFSKADTSNVTDMSYAFSGTSKLKKFIGSLDTSQVINMSNMFSSSTFDDASGSNVANWDTSKVETLNSTFASAKGTNYDFIKNWDVSSVTSMKNTFAGMTVAKTVPVENWDVSNVTSFYQTFYNASGFTSLPLANWNVSKATDMNGMFFKTSSMKTLDINKWDTSQVTSFYAIFNSMDSLERLDISNFDTTNATDVQYMFGGDKKLWKITLGPKSVLTNLKGGTNPMNARLLDPVAGTVISDDSSDQTYKAISDKWQEVAASSGGTDHNPVGDLISADEIMDKFSVTGNPVTTYVWQQQYKIDMSLTVPDVDFGTTTNVSGLVKRKNNFDITVINKNYPTTPIPSTITVSMNQPLTDSSDSSKTLNDVLIFKGNDNQEQILSATDTTIYSGDIANGSNTLSWDDDHGLLLNMNNDKFATSGHYSTTLKWTMTNSV</sequence>
<protein>
    <recommendedName>
        <fullName evidence="3">Lipoprotein</fullName>
    </recommendedName>
</protein>
<dbReference type="InterPro" id="IPR032675">
    <property type="entry name" value="LRR_dom_sf"/>
</dbReference>
<evidence type="ECO:0008006" key="3">
    <source>
        <dbReference type="Google" id="ProtNLM"/>
    </source>
</evidence>
<dbReference type="AlphaFoldDB" id="A0A0R1QQF5"/>
<accession>A0A0R1QQF5</accession>
<dbReference type="STRING" id="1423770.FD29_GL001121"/>
<proteinExistence type="predicted"/>
<dbReference type="SUPFAM" id="SSF52058">
    <property type="entry name" value="L domain-like"/>
    <property type="match status" value="1"/>
</dbReference>
<gene>
    <name evidence="1" type="ORF">FD29_GL001121</name>
</gene>